<feature type="transmembrane region" description="Helical" evidence="5">
    <location>
        <begin position="255"/>
        <end position="278"/>
    </location>
</feature>
<dbReference type="InterPro" id="IPR000160">
    <property type="entry name" value="GGDEF_dom"/>
</dbReference>
<dbReference type="GO" id="GO:0003824">
    <property type="term" value="F:catalytic activity"/>
    <property type="evidence" value="ECO:0007669"/>
    <property type="project" value="UniProtKB-ARBA"/>
</dbReference>
<dbReference type="PROSITE" id="PS50883">
    <property type="entry name" value="EAL"/>
    <property type="match status" value="1"/>
</dbReference>
<dbReference type="AlphaFoldDB" id="W7QTC4"/>
<dbReference type="PATRIC" id="fig|1328313.3.peg.249"/>
<sequence length="740" mass="84698">MGSLRKYRAALITLIISMIFCGTTVWLLLNKSENALIEQSQQEISKTVQQINKEIDKQIFLFNWLAKQWDSYGKPEPYLWHQQAKYIVDNLDYVQAIEWADQNAVIRWIEPLIGNQSAYNLDLTTIPHISQRIEQAKRSGEWVAVANWKLVQGIRGILFYVPIGKNEQLQGFIIGVVKQHSFLSSATASVQQNGFKLAISLNDELIYTSDEARGIDSNNPPRPYASTVQFQLMQENWKITLWPSQQRIAKQHDPISTYVLIVGFIISCLLSILVQLFYSTKVLNTNLVASNRKLNVEINERQRVEEEMVAMACYDTLTGLSNRNAIYRHINERLTSYHNRDVALILIDLDSFQQVNDAVGHNIGDQLLVKVAARLKKVIDKQHFLARLGGDEYAVFVDDVAAVSVINRLTQKILKSVDTKFVLEQYEFYTSASIGYVIANVNTATADDLIRKADSALNKAKSHGKNSIQIFDDSLETAIIKKVNLLKKLNAAYEAQAFELHYQPKIDLTTDRITGVEALIRWYDEETERWIPPQEFIPLAEESGLIIPIGEWVIEEACRQLGIWHQLGFIQLHVAINVSGKQLKQKRLFQTIVNSYKAHKLRPQHIEIELTEEVFIENIEQNETFMRSLVEQGISLSIDDFGIGYSSLAYLRNFPVDTLKIDRSFIKDIPINDNDVSIVRAMLDLAENMNLKVVAEGVENKMQIGFLKEHYCHYAQGFWYSKPLSASELTDKLIRNHSWM</sequence>
<proteinExistence type="predicted"/>
<accession>W7QTC4</accession>
<evidence type="ECO:0000259" key="6">
    <source>
        <dbReference type="PROSITE" id="PS50839"/>
    </source>
</evidence>
<evidence type="ECO:0000256" key="4">
    <source>
        <dbReference type="ARBA" id="ARBA00023136"/>
    </source>
</evidence>
<dbReference type="CDD" id="cd01949">
    <property type="entry name" value="GGDEF"/>
    <property type="match status" value="1"/>
</dbReference>
<dbReference type="InterPro" id="IPR035919">
    <property type="entry name" value="EAL_sf"/>
</dbReference>
<evidence type="ECO:0000256" key="2">
    <source>
        <dbReference type="ARBA" id="ARBA00022692"/>
    </source>
</evidence>
<dbReference type="Pfam" id="PF00563">
    <property type="entry name" value="EAL"/>
    <property type="match status" value="1"/>
</dbReference>
<dbReference type="SUPFAM" id="SSF55073">
    <property type="entry name" value="Nucleotide cyclase"/>
    <property type="match status" value="1"/>
</dbReference>
<evidence type="ECO:0000256" key="3">
    <source>
        <dbReference type="ARBA" id="ARBA00022989"/>
    </source>
</evidence>
<dbReference type="EMBL" id="ARZY01000001">
    <property type="protein sequence ID" value="EWH12292.1"/>
    <property type="molecule type" value="Genomic_DNA"/>
</dbReference>
<dbReference type="eggNOG" id="COG5001">
    <property type="taxonomic scope" value="Bacteria"/>
</dbReference>
<dbReference type="InterPro" id="IPR006189">
    <property type="entry name" value="CHASE_dom"/>
</dbReference>
<protein>
    <submittedName>
        <fullName evidence="9">Signal protein</fullName>
    </submittedName>
</protein>
<feature type="domain" description="GGDEF" evidence="8">
    <location>
        <begin position="340"/>
        <end position="473"/>
    </location>
</feature>
<evidence type="ECO:0000256" key="1">
    <source>
        <dbReference type="ARBA" id="ARBA00004370"/>
    </source>
</evidence>
<dbReference type="PANTHER" id="PTHR44757:SF2">
    <property type="entry name" value="BIOFILM ARCHITECTURE MAINTENANCE PROTEIN MBAA"/>
    <property type="match status" value="1"/>
</dbReference>
<dbReference type="Gene3D" id="3.20.20.450">
    <property type="entry name" value="EAL domain"/>
    <property type="match status" value="1"/>
</dbReference>
<comment type="subcellular location">
    <subcellularLocation>
        <location evidence="1">Membrane</location>
    </subcellularLocation>
</comment>
<comment type="caution">
    <text evidence="9">The sequence shown here is derived from an EMBL/GenBank/DDBJ whole genome shotgun (WGS) entry which is preliminary data.</text>
</comment>
<dbReference type="Gene3D" id="3.30.70.270">
    <property type="match status" value="1"/>
</dbReference>
<keyword evidence="4 5" id="KW-0472">Membrane</keyword>
<dbReference type="Pfam" id="PF00990">
    <property type="entry name" value="GGDEF"/>
    <property type="match status" value="1"/>
</dbReference>
<evidence type="ECO:0000256" key="5">
    <source>
        <dbReference type="SAM" id="Phobius"/>
    </source>
</evidence>
<gene>
    <name evidence="9" type="ORF">DS2_01185</name>
</gene>
<dbReference type="SUPFAM" id="SSF141868">
    <property type="entry name" value="EAL domain-like"/>
    <property type="match status" value="1"/>
</dbReference>
<feature type="domain" description="EAL" evidence="7">
    <location>
        <begin position="482"/>
        <end position="737"/>
    </location>
</feature>
<dbReference type="PANTHER" id="PTHR44757">
    <property type="entry name" value="DIGUANYLATE CYCLASE DGCP"/>
    <property type="match status" value="1"/>
</dbReference>
<evidence type="ECO:0000313" key="10">
    <source>
        <dbReference type="Proteomes" id="UP000019276"/>
    </source>
</evidence>
<dbReference type="InterPro" id="IPR043128">
    <property type="entry name" value="Rev_trsase/Diguanyl_cyclase"/>
</dbReference>
<dbReference type="GO" id="GO:0016020">
    <property type="term" value="C:membrane"/>
    <property type="evidence" value="ECO:0007669"/>
    <property type="project" value="UniProtKB-SubCell"/>
</dbReference>
<organism evidence="9 10">
    <name type="scientific">Catenovulum agarivorans DS-2</name>
    <dbReference type="NCBI Taxonomy" id="1328313"/>
    <lineage>
        <taxon>Bacteria</taxon>
        <taxon>Pseudomonadati</taxon>
        <taxon>Pseudomonadota</taxon>
        <taxon>Gammaproteobacteria</taxon>
        <taxon>Alteromonadales</taxon>
        <taxon>Alteromonadaceae</taxon>
        <taxon>Catenovulum</taxon>
    </lineage>
</organism>
<dbReference type="InterPro" id="IPR052155">
    <property type="entry name" value="Biofilm_reg_signaling"/>
</dbReference>
<dbReference type="PROSITE" id="PS50887">
    <property type="entry name" value="GGDEF"/>
    <property type="match status" value="1"/>
</dbReference>
<feature type="domain" description="CHASE" evidence="6">
    <location>
        <begin position="101"/>
        <end position="192"/>
    </location>
</feature>
<dbReference type="NCBIfam" id="TIGR00254">
    <property type="entry name" value="GGDEF"/>
    <property type="match status" value="1"/>
</dbReference>
<dbReference type="GO" id="GO:0007165">
    <property type="term" value="P:signal transduction"/>
    <property type="evidence" value="ECO:0007669"/>
    <property type="project" value="UniProtKB-ARBA"/>
</dbReference>
<evidence type="ECO:0000313" key="9">
    <source>
        <dbReference type="EMBL" id="EWH12292.1"/>
    </source>
</evidence>
<dbReference type="SMART" id="SM00267">
    <property type="entry name" value="GGDEF"/>
    <property type="match status" value="1"/>
</dbReference>
<dbReference type="SMART" id="SM01079">
    <property type="entry name" value="CHASE"/>
    <property type="match status" value="1"/>
</dbReference>
<dbReference type="InterPro" id="IPR042240">
    <property type="entry name" value="CHASE_sf"/>
</dbReference>
<feature type="transmembrane region" description="Helical" evidence="5">
    <location>
        <begin position="6"/>
        <end position="29"/>
    </location>
</feature>
<dbReference type="InterPro" id="IPR029787">
    <property type="entry name" value="Nucleotide_cyclase"/>
</dbReference>
<evidence type="ECO:0000259" key="8">
    <source>
        <dbReference type="PROSITE" id="PS50887"/>
    </source>
</evidence>
<dbReference type="PROSITE" id="PS50839">
    <property type="entry name" value="CHASE"/>
    <property type="match status" value="1"/>
</dbReference>
<dbReference type="SMART" id="SM00052">
    <property type="entry name" value="EAL"/>
    <property type="match status" value="1"/>
</dbReference>
<evidence type="ECO:0000259" key="7">
    <source>
        <dbReference type="PROSITE" id="PS50883"/>
    </source>
</evidence>
<keyword evidence="3 5" id="KW-1133">Transmembrane helix</keyword>
<dbReference type="CDD" id="cd01948">
    <property type="entry name" value="EAL"/>
    <property type="match status" value="1"/>
</dbReference>
<reference evidence="9 10" key="1">
    <citation type="journal article" date="2014" name="Genome Announc.">
        <title>Draft Genome Sequence of the Agar-Degrading Bacterium Catenovulum sp. Strain DS-2, Isolated from Intestines of Haliotis diversicolor.</title>
        <authorList>
            <person name="Shan D."/>
            <person name="Li X."/>
            <person name="Gu Z."/>
            <person name="Wei G."/>
            <person name="Gao Z."/>
            <person name="Shao Z."/>
        </authorList>
    </citation>
    <scope>NUCLEOTIDE SEQUENCE [LARGE SCALE GENOMIC DNA]</scope>
    <source>
        <strain evidence="9 10">DS-2</strain>
    </source>
</reference>
<dbReference type="InterPro" id="IPR001633">
    <property type="entry name" value="EAL_dom"/>
</dbReference>
<dbReference type="Gene3D" id="3.30.450.350">
    <property type="entry name" value="CHASE domain"/>
    <property type="match status" value="1"/>
</dbReference>
<dbReference type="Proteomes" id="UP000019276">
    <property type="component" value="Unassembled WGS sequence"/>
</dbReference>
<name>W7QTC4_9ALTE</name>
<keyword evidence="10" id="KW-1185">Reference proteome</keyword>
<dbReference type="STRING" id="1328313.DS2_01185"/>
<keyword evidence="2 5" id="KW-0812">Transmembrane</keyword>
<dbReference type="Pfam" id="PF03924">
    <property type="entry name" value="CHASE"/>
    <property type="match status" value="1"/>
</dbReference>